<feature type="region of interest" description="Disordered" evidence="7">
    <location>
        <begin position="1"/>
        <end position="52"/>
    </location>
</feature>
<dbReference type="AlphaFoldDB" id="A0A2K3UV89"/>
<comment type="similarity">
    <text evidence="1 5 6">Belongs to the peptidase S8 family.</text>
</comment>
<dbReference type="PROSITE" id="PS51892">
    <property type="entry name" value="SUBTILASE"/>
    <property type="match status" value="1"/>
</dbReference>
<evidence type="ECO:0000259" key="8">
    <source>
        <dbReference type="Pfam" id="PF00082"/>
    </source>
</evidence>
<keyword evidence="10" id="KW-1185">Reference proteome</keyword>
<evidence type="ECO:0000256" key="5">
    <source>
        <dbReference type="PROSITE-ProRule" id="PRU01240"/>
    </source>
</evidence>
<dbReference type="PRINTS" id="PR00723">
    <property type="entry name" value="SUBTILISIN"/>
</dbReference>
<organism evidence="9 10">
    <name type="scientific">Deinococcus koreensis</name>
    <dbReference type="NCBI Taxonomy" id="2054903"/>
    <lineage>
        <taxon>Bacteria</taxon>
        <taxon>Thermotogati</taxon>
        <taxon>Deinococcota</taxon>
        <taxon>Deinococci</taxon>
        <taxon>Deinococcales</taxon>
        <taxon>Deinococcaceae</taxon>
        <taxon>Deinococcus</taxon>
    </lineage>
</organism>
<dbReference type="InterPro" id="IPR015500">
    <property type="entry name" value="Peptidase_S8_subtilisin-rel"/>
</dbReference>
<dbReference type="InterPro" id="IPR023828">
    <property type="entry name" value="Peptidase_S8_Ser-AS"/>
</dbReference>
<feature type="domain" description="Peptidase S8/S53" evidence="8">
    <location>
        <begin position="117"/>
        <end position="398"/>
    </location>
</feature>
<dbReference type="InterPro" id="IPR051048">
    <property type="entry name" value="Peptidase_S8/S53_subtilisin"/>
</dbReference>
<dbReference type="PANTHER" id="PTHR43399:SF4">
    <property type="entry name" value="CELL WALL-ASSOCIATED PROTEASE"/>
    <property type="match status" value="1"/>
</dbReference>
<evidence type="ECO:0000256" key="2">
    <source>
        <dbReference type="ARBA" id="ARBA00022670"/>
    </source>
</evidence>
<feature type="active site" description="Charge relay system" evidence="5">
    <location>
        <position position="362"/>
    </location>
</feature>
<proteinExistence type="inferred from homology"/>
<evidence type="ECO:0000313" key="10">
    <source>
        <dbReference type="Proteomes" id="UP000236379"/>
    </source>
</evidence>
<evidence type="ECO:0000256" key="3">
    <source>
        <dbReference type="ARBA" id="ARBA00022801"/>
    </source>
</evidence>
<dbReference type="InterPro" id="IPR000209">
    <property type="entry name" value="Peptidase_S8/S53_dom"/>
</dbReference>
<gene>
    <name evidence="9" type="ORF">CVO96_02845</name>
</gene>
<feature type="active site" description="Charge relay system" evidence="5">
    <location>
        <position position="162"/>
    </location>
</feature>
<dbReference type="RefSeq" id="WP_103310119.1">
    <property type="nucleotide sequence ID" value="NZ_PPPD01000001.1"/>
</dbReference>
<feature type="compositionally biased region" description="Low complexity" evidence="7">
    <location>
        <begin position="41"/>
        <end position="52"/>
    </location>
</feature>
<dbReference type="GO" id="GO:0006508">
    <property type="term" value="P:proteolysis"/>
    <property type="evidence" value="ECO:0007669"/>
    <property type="project" value="UniProtKB-KW"/>
</dbReference>
<feature type="active site" description="Charge relay system" evidence="5">
    <location>
        <position position="126"/>
    </location>
</feature>
<name>A0A2K3UV89_9DEIO</name>
<dbReference type="InterPro" id="IPR023827">
    <property type="entry name" value="Peptidase_S8_Asp-AS"/>
</dbReference>
<accession>A0A2K3UV89</accession>
<dbReference type="GO" id="GO:0004252">
    <property type="term" value="F:serine-type endopeptidase activity"/>
    <property type="evidence" value="ECO:0007669"/>
    <property type="project" value="UniProtKB-UniRule"/>
</dbReference>
<comment type="caution">
    <text evidence="9">The sequence shown here is derived from an EMBL/GenBank/DDBJ whole genome shotgun (WGS) entry which is preliminary data.</text>
</comment>
<reference evidence="9 10" key="1">
    <citation type="submission" date="2018-01" db="EMBL/GenBank/DDBJ databases">
        <title>Deinococcus koreensis sp. nov., a radiation-resistant bacterium isolated from river water.</title>
        <authorList>
            <person name="Choi A."/>
        </authorList>
    </citation>
    <scope>NUCLEOTIDE SEQUENCE [LARGE SCALE GENOMIC DNA]</scope>
    <source>
        <strain evidence="9 10">SJW1-2</strain>
    </source>
</reference>
<dbReference type="EMBL" id="PPPD01000001">
    <property type="protein sequence ID" value="PNY80446.1"/>
    <property type="molecule type" value="Genomic_DNA"/>
</dbReference>
<keyword evidence="4 5" id="KW-0720">Serine protease</keyword>
<evidence type="ECO:0000256" key="1">
    <source>
        <dbReference type="ARBA" id="ARBA00011073"/>
    </source>
</evidence>
<dbReference type="Pfam" id="PF00082">
    <property type="entry name" value="Peptidase_S8"/>
    <property type="match status" value="1"/>
</dbReference>
<dbReference type="CDD" id="cd07480">
    <property type="entry name" value="Peptidases_S8_12"/>
    <property type="match status" value="1"/>
</dbReference>
<evidence type="ECO:0000256" key="4">
    <source>
        <dbReference type="ARBA" id="ARBA00022825"/>
    </source>
</evidence>
<dbReference type="PROSITE" id="PS00136">
    <property type="entry name" value="SUBTILASE_ASP"/>
    <property type="match status" value="1"/>
</dbReference>
<dbReference type="SUPFAM" id="SSF52743">
    <property type="entry name" value="Subtilisin-like"/>
    <property type="match status" value="1"/>
</dbReference>
<sequence>MKERFIVLRQGNVAPSDTSGPAETGSVLPPRAGARPETRPRPGAARPAPARAQLGVETLDRRDLADLLGERDVRAVAPSMPMRLISPVKRSSRPAAQASGSTWGVQAVKADTSPVTGKGAVVAVLDTGIDKDHPAFAGMTLVRRDFTPEGEDVEGGVDDEGHGTHCAGTIFGRDVGGQRIGVARGVEKALIGKVLGKDGGGSSEGIARALTWATEHGAHVISMSLGMDFPGLVARLIKGGLPAELATSRALVDYRANLELFAALARYARSLGGDEVPTLLIAAAGNESRRNQNPDWEVSVAPPATAEGFTSVAAVGLGQGGTPDANLTVAPFSNTGAVVSGPGVDIVSAKMGGGLATMSGTSMATPHVAGVAALWVEALKKDNDLTRSTLETALRGRATRTPLIRTVDKLDVGLGLVQSPQA</sequence>
<keyword evidence="2 5" id="KW-0645">Protease</keyword>
<dbReference type="Proteomes" id="UP000236379">
    <property type="component" value="Unassembled WGS sequence"/>
</dbReference>
<dbReference type="InterPro" id="IPR036852">
    <property type="entry name" value="Peptidase_S8/S53_dom_sf"/>
</dbReference>
<keyword evidence="3 5" id="KW-0378">Hydrolase</keyword>
<evidence type="ECO:0000256" key="7">
    <source>
        <dbReference type="SAM" id="MobiDB-lite"/>
    </source>
</evidence>
<evidence type="ECO:0000256" key="6">
    <source>
        <dbReference type="RuleBase" id="RU003355"/>
    </source>
</evidence>
<protein>
    <submittedName>
        <fullName evidence="9">Peptidase S8</fullName>
    </submittedName>
</protein>
<dbReference type="PROSITE" id="PS00138">
    <property type="entry name" value="SUBTILASE_SER"/>
    <property type="match status" value="1"/>
</dbReference>
<dbReference type="PANTHER" id="PTHR43399">
    <property type="entry name" value="SUBTILISIN-RELATED"/>
    <property type="match status" value="1"/>
</dbReference>
<evidence type="ECO:0000313" key="9">
    <source>
        <dbReference type="EMBL" id="PNY80446.1"/>
    </source>
</evidence>
<dbReference type="Gene3D" id="3.40.50.200">
    <property type="entry name" value="Peptidase S8/S53 domain"/>
    <property type="match status" value="1"/>
</dbReference>